<evidence type="ECO:0000313" key="2">
    <source>
        <dbReference type="EMBL" id="QKS59007.1"/>
    </source>
</evidence>
<organism evidence="1 3">
    <name type="scientific">Paenibacillus barcinonensis</name>
    <dbReference type="NCBI Taxonomy" id="198119"/>
    <lineage>
        <taxon>Bacteria</taxon>
        <taxon>Bacillati</taxon>
        <taxon>Bacillota</taxon>
        <taxon>Bacilli</taxon>
        <taxon>Bacillales</taxon>
        <taxon>Paenibacillaceae</taxon>
        <taxon>Paenibacillus</taxon>
    </lineage>
</organism>
<dbReference type="Proteomes" id="UP000247790">
    <property type="component" value="Unassembled WGS sequence"/>
</dbReference>
<proteinExistence type="predicted"/>
<dbReference type="Pfam" id="PF18742">
    <property type="entry name" value="DpnII-MboI"/>
    <property type="match status" value="1"/>
</dbReference>
<evidence type="ECO:0000313" key="4">
    <source>
        <dbReference type="Proteomes" id="UP000509327"/>
    </source>
</evidence>
<keyword evidence="4" id="KW-1185">Reference proteome</keyword>
<reference evidence="1 3" key="1">
    <citation type="submission" date="2018-06" db="EMBL/GenBank/DDBJ databases">
        <title>Genomic Encyclopedia of Type Strains, Phase III (KMG-III): the genomes of soil and plant-associated and newly described type strains.</title>
        <authorList>
            <person name="Whitman W."/>
        </authorList>
    </citation>
    <scope>NUCLEOTIDE SEQUENCE [LARGE SCALE GENOMIC DNA]</scope>
    <source>
        <strain evidence="1 3">CECT 7022</strain>
    </source>
</reference>
<reference evidence="2 4" key="2">
    <citation type="submission" date="2020-06" db="EMBL/GenBank/DDBJ databases">
        <title>Complete genome of Paenibacillus barcinonensis KACC11450.</title>
        <authorList>
            <person name="Kim M."/>
            <person name="Park Y.-J."/>
            <person name="Shin J.-H."/>
        </authorList>
    </citation>
    <scope>NUCLEOTIDE SEQUENCE [LARGE SCALE GENOMIC DNA]</scope>
    <source>
        <strain evidence="2 4">KACC11450</strain>
    </source>
</reference>
<gene>
    <name evidence="1" type="ORF">DFQ00_1581</name>
    <name evidence="2" type="ORF">HUB98_24220</name>
</gene>
<evidence type="ECO:0000313" key="3">
    <source>
        <dbReference type="Proteomes" id="UP000247790"/>
    </source>
</evidence>
<name>A0A2V4UYX0_PAEBA</name>
<dbReference type="RefSeq" id="WP_167433875.1">
    <property type="nucleotide sequence ID" value="NZ_CP054614.1"/>
</dbReference>
<dbReference type="EMBL" id="CP054614">
    <property type="protein sequence ID" value="QKS59007.1"/>
    <property type="molecule type" value="Genomic_DNA"/>
</dbReference>
<dbReference type="AlphaFoldDB" id="A0A2V4UYX0"/>
<dbReference type="Proteomes" id="UP000509327">
    <property type="component" value="Chromosome"/>
</dbReference>
<sequence>MKKEQAIQKFERQIALADDLKASESFSPEFKKWQRDTEIIITKVFGEDTRHIKDFDDISYSLGIFSTGTPDSAFVEAYLEGLEEAKSILLSFIQEINEFWTEVLEPKEDNLEIEKIQNLCNRFHLISRQIRSRHANRETLNIEDEYDVQDLFHALLTLYFDDIRPEEWTPSYAGSGSRVDFLLKQENIIIEIKKTRKGLVAKEVGEQLMIDILRYQAHPNCKTLICFVYDPEGRIGNPKGIENDLSKTHEGIDVQVIITPRGL</sequence>
<accession>A0A2V4UYX0</accession>
<protein>
    <submittedName>
        <fullName evidence="1">Uncharacterized protein</fullName>
    </submittedName>
</protein>
<evidence type="ECO:0000313" key="1">
    <source>
        <dbReference type="EMBL" id="PYE41666.1"/>
    </source>
</evidence>
<dbReference type="EMBL" id="QJSW01000058">
    <property type="protein sequence ID" value="PYE41666.1"/>
    <property type="molecule type" value="Genomic_DNA"/>
</dbReference>